<dbReference type="SUPFAM" id="SSF52540">
    <property type="entry name" value="P-loop containing nucleoside triphosphate hydrolases"/>
    <property type="match status" value="2"/>
</dbReference>
<keyword evidence="10" id="KW-1185">Reference proteome</keyword>
<evidence type="ECO:0000256" key="6">
    <source>
        <dbReference type="ARBA" id="ARBA00022801"/>
    </source>
</evidence>
<dbReference type="AlphaFoldDB" id="A0A1E7WRD2"/>
<feature type="compositionally biased region" description="Polar residues" evidence="7">
    <location>
        <begin position="1"/>
        <end position="13"/>
    </location>
</feature>
<accession>A0A1E7WRD2</accession>
<keyword evidence="6" id="KW-0378">Hydrolase</keyword>
<feature type="domain" description="KaiC" evidence="8">
    <location>
        <begin position="260"/>
        <end position="492"/>
    </location>
</feature>
<protein>
    <recommendedName>
        <fullName evidence="1">non-specific serine/threonine protein kinase</fullName>
        <ecNumber evidence="1">2.7.11.1</ecNumber>
    </recommendedName>
</protein>
<dbReference type="GO" id="GO:0005524">
    <property type="term" value="F:ATP binding"/>
    <property type="evidence" value="ECO:0007669"/>
    <property type="project" value="InterPro"/>
</dbReference>
<proteinExistence type="predicted"/>
<dbReference type="PATRIC" id="fig|762836.4.peg.2100"/>
<dbReference type="InterPro" id="IPR030665">
    <property type="entry name" value="KaiC"/>
</dbReference>
<evidence type="ECO:0000256" key="3">
    <source>
        <dbReference type="ARBA" id="ARBA00022679"/>
    </source>
</evidence>
<dbReference type="RefSeq" id="WP_070247717.1">
    <property type="nucleotide sequence ID" value="NZ_LROM01000077.1"/>
</dbReference>
<dbReference type="GO" id="GO:0016787">
    <property type="term" value="F:hydrolase activity"/>
    <property type="evidence" value="ECO:0007669"/>
    <property type="project" value="UniProtKB-KW"/>
</dbReference>
<dbReference type="EC" id="2.7.11.1" evidence="1"/>
<dbReference type="PIRSF" id="PIRSF039117">
    <property type="entry name" value="KaiC"/>
    <property type="match status" value="1"/>
</dbReference>
<dbReference type="Proteomes" id="UP000175989">
    <property type="component" value="Unassembled WGS sequence"/>
</dbReference>
<evidence type="ECO:0000256" key="4">
    <source>
        <dbReference type="ARBA" id="ARBA00022737"/>
    </source>
</evidence>
<organism evidence="9 10">
    <name type="scientific">Duganella phyllosphaerae</name>
    <dbReference type="NCBI Taxonomy" id="762836"/>
    <lineage>
        <taxon>Bacteria</taxon>
        <taxon>Pseudomonadati</taxon>
        <taxon>Pseudomonadota</taxon>
        <taxon>Betaproteobacteria</taxon>
        <taxon>Burkholderiales</taxon>
        <taxon>Oxalobacteraceae</taxon>
        <taxon>Telluria group</taxon>
        <taxon>Duganella</taxon>
    </lineage>
</organism>
<dbReference type="GO" id="GO:0004674">
    <property type="term" value="F:protein serine/threonine kinase activity"/>
    <property type="evidence" value="ECO:0007669"/>
    <property type="project" value="UniProtKB-EC"/>
</dbReference>
<evidence type="ECO:0000259" key="8">
    <source>
        <dbReference type="PROSITE" id="PS51146"/>
    </source>
</evidence>
<comment type="caution">
    <text evidence="9">The sequence shown here is derived from an EMBL/GenBank/DDBJ whole genome shotgun (WGS) entry which is preliminary data.</text>
</comment>
<dbReference type="InterPro" id="IPR010624">
    <property type="entry name" value="KaiC_dom"/>
</dbReference>
<dbReference type="Gene3D" id="3.40.50.300">
    <property type="entry name" value="P-loop containing nucleotide triphosphate hydrolases"/>
    <property type="match status" value="2"/>
</dbReference>
<dbReference type="SMART" id="SM00382">
    <property type="entry name" value="AAA"/>
    <property type="match status" value="2"/>
</dbReference>
<dbReference type="InterPro" id="IPR003593">
    <property type="entry name" value="AAA+_ATPase"/>
</dbReference>
<keyword evidence="4" id="KW-0677">Repeat</keyword>
<dbReference type="PROSITE" id="PS51146">
    <property type="entry name" value="KAIC"/>
    <property type="match status" value="2"/>
</dbReference>
<keyword evidence="3 9" id="KW-0808">Transferase</keyword>
<evidence type="ECO:0000313" key="9">
    <source>
        <dbReference type="EMBL" id="OFA02139.1"/>
    </source>
</evidence>
<dbReference type="PANTHER" id="PTHR42926">
    <property type="match status" value="1"/>
</dbReference>
<dbReference type="CDD" id="cd19488">
    <property type="entry name" value="KaiC-like_N"/>
    <property type="match status" value="1"/>
</dbReference>
<dbReference type="InterPro" id="IPR014774">
    <property type="entry name" value="KaiC-like_dom"/>
</dbReference>
<evidence type="ECO:0000256" key="5">
    <source>
        <dbReference type="ARBA" id="ARBA00022777"/>
    </source>
</evidence>
<reference evidence="10" key="1">
    <citation type="journal article" date="2016" name="Front. Microbiol.">
        <title>Molecular Keys to the Janthinobacterium and Duganella spp. Interaction with the Plant Pathogen Fusarium graminearum.</title>
        <authorList>
            <person name="Haack F.S."/>
            <person name="Poehlein A."/>
            <person name="Kroger C."/>
            <person name="Voigt C.A."/>
            <person name="Piepenbring M."/>
            <person name="Bode H.B."/>
            <person name="Daniel R."/>
            <person name="Schafer W."/>
            <person name="Streit W.R."/>
        </authorList>
    </citation>
    <scope>NUCLEOTIDE SEQUENCE [LARGE SCALE GENOMIC DNA]</scope>
    <source>
        <strain evidence="10">T54</strain>
    </source>
</reference>
<name>A0A1E7WRD2_9BURK</name>
<evidence type="ECO:0000313" key="10">
    <source>
        <dbReference type="Proteomes" id="UP000175989"/>
    </source>
</evidence>
<evidence type="ECO:0000256" key="2">
    <source>
        <dbReference type="ARBA" id="ARBA00022553"/>
    </source>
</evidence>
<feature type="domain" description="KaiC" evidence="8">
    <location>
        <begin position="21"/>
        <end position="258"/>
    </location>
</feature>
<gene>
    <name evidence="9" type="primary">kaiC_1</name>
    <name evidence="9" type="ORF">DUPY_20230</name>
</gene>
<dbReference type="EMBL" id="LROM01000077">
    <property type="protein sequence ID" value="OFA02139.1"/>
    <property type="molecule type" value="Genomic_DNA"/>
</dbReference>
<sequence>MITSQTTNSTATARPKRQPTTRISTGINGLDDILCGGLTAQRVYLVEGSPGTGKTTLGLQFLLEGVRLGETGLYITLSETADELEAVAESHGWDMQGIDVFELANDTSLDPEAQQSVFHPSEVELGETTRSVMERVNTLKPLRVVFDSLSEMRLLAQNPLRYRRQILALKQFFSQRDCTVLLLDDKSNTPDQQLHSIAHGVISLEQIAQEFGKERRRVNVIKMRGTKFRGGYHDYILETGGLKIFPRLVAAEHHRPYSAHVSSTGSEGFDALLGGGLASGTNTLIVGPSGIGKTTMSVRCLLSALERGEKASFYLFDEGLGTFFARSAALGMELRGYADSGQLKMHHIDPAELAPGEFAQMLRDAVEGANVKFIVIDSLNAYLQAMPGEHFLTLQMHELLSYLNQQGVTTVLVLGQHGVIGEVRTDVDLSYMSDTTVLVRFFESNGRLRRALTVIKSRTADHALTIHELVLGSGGMAIGPALEGFEGVLTGLPTYRGATPMMATDADTHVNTDVRR</sequence>
<keyword evidence="2" id="KW-0597">Phosphoprotein</keyword>
<dbReference type="InterPro" id="IPR027417">
    <property type="entry name" value="P-loop_NTPase"/>
</dbReference>
<evidence type="ECO:0000256" key="7">
    <source>
        <dbReference type="SAM" id="MobiDB-lite"/>
    </source>
</evidence>
<feature type="region of interest" description="Disordered" evidence="7">
    <location>
        <begin position="1"/>
        <end position="24"/>
    </location>
</feature>
<dbReference type="InterPro" id="IPR051347">
    <property type="entry name" value="Circadian_clock_KaiC-rel"/>
</dbReference>
<evidence type="ECO:0000256" key="1">
    <source>
        <dbReference type="ARBA" id="ARBA00012513"/>
    </source>
</evidence>
<dbReference type="PANTHER" id="PTHR42926:SF1">
    <property type="entry name" value="CIRCADIAN CLOCK OSCILLATOR PROTEIN KAIC 1"/>
    <property type="match status" value="1"/>
</dbReference>
<keyword evidence="5 9" id="KW-0418">Kinase</keyword>
<dbReference type="Pfam" id="PF06745">
    <property type="entry name" value="ATPase"/>
    <property type="match status" value="2"/>
</dbReference>
<dbReference type="OrthoDB" id="9783783at2"/>